<evidence type="ECO:0000313" key="5">
    <source>
        <dbReference type="Proteomes" id="UP001216189"/>
    </source>
</evidence>
<reference evidence="4 5" key="1">
    <citation type="submission" date="2023-02" db="EMBL/GenBank/DDBJ databases">
        <title>Vibrio intestini sp. nov., a close relative of Vibrio cholerae isolated from the intestine of Healthy Culter dabryi.</title>
        <authorList>
            <person name="Wu N."/>
        </authorList>
    </citation>
    <scope>NUCLEOTIDE SEQUENCE [LARGE SCALE GENOMIC DNA]</scope>
    <source>
        <strain evidence="4 5">DSL-7</strain>
    </source>
</reference>
<proteinExistence type="predicted"/>
<dbReference type="InterPro" id="IPR050469">
    <property type="entry name" value="Diguanylate_Cyclase"/>
</dbReference>
<dbReference type="PROSITE" id="PS50887">
    <property type="entry name" value="GGDEF"/>
    <property type="match status" value="1"/>
</dbReference>
<dbReference type="Pfam" id="PF00990">
    <property type="entry name" value="GGDEF"/>
    <property type="match status" value="1"/>
</dbReference>
<dbReference type="InterPro" id="IPR000160">
    <property type="entry name" value="GGDEF_dom"/>
</dbReference>
<dbReference type="InterPro" id="IPR029016">
    <property type="entry name" value="GAF-like_dom_sf"/>
</dbReference>
<evidence type="ECO:0000259" key="3">
    <source>
        <dbReference type="PROSITE" id="PS50887"/>
    </source>
</evidence>
<dbReference type="InterPro" id="IPR029787">
    <property type="entry name" value="Nucleotide_cyclase"/>
</dbReference>
<dbReference type="EC" id="2.7.7.65" evidence="1"/>
<accession>A0ABT5V0V4</accession>
<dbReference type="SUPFAM" id="SSF55781">
    <property type="entry name" value="GAF domain-like"/>
    <property type="match status" value="1"/>
</dbReference>
<dbReference type="Gene3D" id="3.30.450.40">
    <property type="match status" value="1"/>
</dbReference>
<protein>
    <recommendedName>
        <fullName evidence="1">diguanylate cyclase</fullName>
        <ecNumber evidence="1">2.7.7.65</ecNumber>
    </recommendedName>
</protein>
<evidence type="ECO:0000256" key="1">
    <source>
        <dbReference type="ARBA" id="ARBA00012528"/>
    </source>
</evidence>
<dbReference type="CDD" id="cd01949">
    <property type="entry name" value="GGDEF"/>
    <property type="match status" value="1"/>
</dbReference>
<dbReference type="SMART" id="SM00267">
    <property type="entry name" value="GGDEF"/>
    <property type="match status" value="1"/>
</dbReference>
<name>A0ABT5V0V4_9VIBR</name>
<keyword evidence="5" id="KW-1185">Reference proteome</keyword>
<dbReference type="PANTHER" id="PTHR45138">
    <property type="entry name" value="REGULATORY COMPONENTS OF SENSORY TRANSDUCTION SYSTEM"/>
    <property type="match status" value="1"/>
</dbReference>
<dbReference type="SUPFAM" id="SSF55073">
    <property type="entry name" value="Nucleotide cyclase"/>
    <property type="match status" value="1"/>
</dbReference>
<gene>
    <name evidence="4" type="ORF">PUN32_02895</name>
</gene>
<dbReference type="InterPro" id="IPR043128">
    <property type="entry name" value="Rev_trsase/Diguanyl_cyclase"/>
</dbReference>
<dbReference type="Proteomes" id="UP001216189">
    <property type="component" value="Unassembled WGS sequence"/>
</dbReference>
<dbReference type="NCBIfam" id="TIGR00254">
    <property type="entry name" value="GGDEF"/>
    <property type="match status" value="1"/>
</dbReference>
<dbReference type="PANTHER" id="PTHR45138:SF9">
    <property type="entry name" value="DIGUANYLATE CYCLASE DGCM-RELATED"/>
    <property type="match status" value="1"/>
</dbReference>
<comment type="catalytic activity">
    <reaction evidence="2">
        <text>2 GTP = 3',3'-c-di-GMP + 2 diphosphate</text>
        <dbReference type="Rhea" id="RHEA:24898"/>
        <dbReference type="ChEBI" id="CHEBI:33019"/>
        <dbReference type="ChEBI" id="CHEBI:37565"/>
        <dbReference type="ChEBI" id="CHEBI:58805"/>
        <dbReference type="EC" id="2.7.7.65"/>
    </reaction>
</comment>
<organism evidence="4 5">
    <name type="scientific">Vibrio chanodichtyis</name>
    <dbReference type="NCBI Taxonomy" id="3027932"/>
    <lineage>
        <taxon>Bacteria</taxon>
        <taxon>Pseudomonadati</taxon>
        <taxon>Pseudomonadota</taxon>
        <taxon>Gammaproteobacteria</taxon>
        <taxon>Vibrionales</taxon>
        <taxon>Vibrionaceae</taxon>
        <taxon>Vibrio</taxon>
    </lineage>
</organism>
<sequence>MLAETSFEYLITYLQSQAAAIVRAPSQFSTAEVLFSDGDFVGLEDYPEVFWVWAAQFDTSDGVIPFAINTCRWDYLPIMGGESFILMLDNHPQHRTYLIIQAVCAEQVHLCTQSGELDFLQLIAAKWQCLRAEIEASKEFKNRDLREAKYLSEIRQREQFIDNMKLVHQVAVELSNPASLDELHRAAVEAMRNRLGFDRAAFLLLDLKKRCFSGTYGTDESGNTIDEHHTQYDLHQVERQYLEALSNDECNLMVVEAAPLYTAGQVVGQGWNGMLILRDGNETIGWIAIDNYIHRQPITEYQKQMLESFSSLLAQIYIRMRQEQNVRMLHASMVELSRCMTVSQVCKSAVNFAINRMGIDRMAIFLTDEACSYLQGTWGTDMQGNIVDESYFRGSTHENDVVDLAKLQPNQVVFKENVPIYHDCKIVGYGWTAMTMLTDKGTPIAFISVDNLIRCTVLTSQLREVIRMFASNLTEVLMRAKAQEAISVLNATLELEVRNRTRDLHKANQQLDLMAKLDPLTRLGNRRMLDHLLEQTCEQATGEAVNYGVILLDLDHFGLFNNCYGHLEGDIALMRIGNILSQHAQSERELFCRIGGEEFLLLIAHRSVEEIQSLAESIRYSIAAERILHQQNPDGELLTVSIGYAVSRYKPCEVQFDQLYAEADKALYQAKSQGRNQVVGVMVENVHPMA</sequence>
<evidence type="ECO:0000256" key="2">
    <source>
        <dbReference type="ARBA" id="ARBA00034247"/>
    </source>
</evidence>
<feature type="domain" description="GGDEF" evidence="3">
    <location>
        <begin position="545"/>
        <end position="683"/>
    </location>
</feature>
<evidence type="ECO:0000313" key="4">
    <source>
        <dbReference type="EMBL" id="MDE1513960.1"/>
    </source>
</evidence>
<dbReference type="RefSeq" id="WP_274721684.1">
    <property type="nucleotide sequence ID" value="NZ_JARBFT010000002.1"/>
</dbReference>
<dbReference type="Gene3D" id="3.30.70.270">
    <property type="match status" value="1"/>
</dbReference>
<comment type="caution">
    <text evidence="4">The sequence shown here is derived from an EMBL/GenBank/DDBJ whole genome shotgun (WGS) entry which is preliminary data.</text>
</comment>
<dbReference type="EMBL" id="JARBFT010000002">
    <property type="protein sequence ID" value="MDE1513960.1"/>
    <property type="molecule type" value="Genomic_DNA"/>
</dbReference>